<gene>
    <name evidence="1" type="ORF">CR513_07316</name>
</gene>
<protein>
    <submittedName>
        <fullName evidence="1">Uncharacterized protein</fullName>
    </submittedName>
</protein>
<evidence type="ECO:0000313" key="1">
    <source>
        <dbReference type="EMBL" id="RDY08472.1"/>
    </source>
</evidence>
<dbReference type="AlphaFoldDB" id="A0A371I0B8"/>
<dbReference type="EMBL" id="QJKJ01001268">
    <property type="protein sequence ID" value="RDY08472.1"/>
    <property type="molecule type" value="Genomic_DNA"/>
</dbReference>
<feature type="non-terminal residue" evidence="1">
    <location>
        <position position="1"/>
    </location>
</feature>
<sequence length="116" mass="13041">MKKSLPDRNKPCKVLRPQNFLYSMHCASINVMLSSIYGSLNFGDPEPTGICCATLRYSQGCISPSQRIDFSSRLLCVGYGGRNVWERINLDFGMTISNDHANENRCACRDPFNGIR</sequence>
<keyword evidence="2" id="KW-1185">Reference proteome</keyword>
<proteinExistence type="predicted"/>
<organism evidence="1 2">
    <name type="scientific">Mucuna pruriens</name>
    <name type="common">Velvet bean</name>
    <name type="synonym">Dolichos pruriens</name>
    <dbReference type="NCBI Taxonomy" id="157652"/>
    <lineage>
        <taxon>Eukaryota</taxon>
        <taxon>Viridiplantae</taxon>
        <taxon>Streptophyta</taxon>
        <taxon>Embryophyta</taxon>
        <taxon>Tracheophyta</taxon>
        <taxon>Spermatophyta</taxon>
        <taxon>Magnoliopsida</taxon>
        <taxon>eudicotyledons</taxon>
        <taxon>Gunneridae</taxon>
        <taxon>Pentapetalae</taxon>
        <taxon>rosids</taxon>
        <taxon>fabids</taxon>
        <taxon>Fabales</taxon>
        <taxon>Fabaceae</taxon>
        <taxon>Papilionoideae</taxon>
        <taxon>50 kb inversion clade</taxon>
        <taxon>NPAAA clade</taxon>
        <taxon>indigoferoid/millettioid clade</taxon>
        <taxon>Phaseoleae</taxon>
        <taxon>Mucuna</taxon>
    </lineage>
</organism>
<comment type="caution">
    <text evidence="1">The sequence shown here is derived from an EMBL/GenBank/DDBJ whole genome shotgun (WGS) entry which is preliminary data.</text>
</comment>
<dbReference type="Proteomes" id="UP000257109">
    <property type="component" value="Unassembled WGS sequence"/>
</dbReference>
<evidence type="ECO:0000313" key="2">
    <source>
        <dbReference type="Proteomes" id="UP000257109"/>
    </source>
</evidence>
<name>A0A371I0B8_MUCPR</name>
<reference evidence="1" key="1">
    <citation type="submission" date="2018-05" db="EMBL/GenBank/DDBJ databases">
        <title>Draft genome of Mucuna pruriens seed.</title>
        <authorList>
            <person name="Nnadi N.E."/>
            <person name="Vos R."/>
            <person name="Hasami M.H."/>
            <person name="Devisetty U.K."/>
            <person name="Aguiy J.C."/>
        </authorList>
    </citation>
    <scope>NUCLEOTIDE SEQUENCE [LARGE SCALE GENOMIC DNA]</scope>
    <source>
        <strain evidence="1">JCA_2017</strain>
    </source>
</reference>
<accession>A0A371I0B8</accession>